<reference evidence="2 3" key="1">
    <citation type="submission" date="2020-07" db="EMBL/GenBank/DDBJ databases">
        <title>Gai3-2, isolated from salt lake.</title>
        <authorList>
            <person name="Cui H."/>
            <person name="Shi X."/>
        </authorList>
    </citation>
    <scope>NUCLEOTIDE SEQUENCE [LARGE SCALE GENOMIC DNA]</scope>
    <source>
        <strain evidence="2 3">Gai3-2</strain>
    </source>
</reference>
<keyword evidence="3" id="KW-1185">Reference proteome</keyword>
<dbReference type="Proteomes" id="UP000509750">
    <property type="component" value="Chromosome"/>
</dbReference>
<keyword evidence="2" id="KW-0413">Isomerase</keyword>
<organism evidence="2 3">
    <name type="scientific">Halorarum halophilum</name>
    <dbReference type="NCBI Taxonomy" id="2743090"/>
    <lineage>
        <taxon>Archaea</taxon>
        <taxon>Methanobacteriati</taxon>
        <taxon>Methanobacteriota</taxon>
        <taxon>Stenosarchaea group</taxon>
        <taxon>Halobacteria</taxon>
        <taxon>Halobacteriales</taxon>
        <taxon>Haloferacaceae</taxon>
        <taxon>Halorarum</taxon>
    </lineage>
</organism>
<dbReference type="GeneID" id="56028733"/>
<dbReference type="RefSeq" id="WP_179169040.1">
    <property type="nucleotide sequence ID" value="NZ_CP058529.1"/>
</dbReference>
<dbReference type="InterPro" id="IPR029045">
    <property type="entry name" value="ClpP/crotonase-like_dom_sf"/>
</dbReference>
<evidence type="ECO:0000313" key="3">
    <source>
        <dbReference type="Proteomes" id="UP000509750"/>
    </source>
</evidence>
<proteinExistence type="inferred from homology"/>
<name>A0A7D5GBL2_9EURY</name>
<evidence type="ECO:0000256" key="1">
    <source>
        <dbReference type="RuleBase" id="RU003707"/>
    </source>
</evidence>
<evidence type="ECO:0000313" key="2">
    <source>
        <dbReference type="EMBL" id="QLG27465.1"/>
    </source>
</evidence>
<dbReference type="InterPro" id="IPR014748">
    <property type="entry name" value="Enoyl-CoA_hydra_C"/>
</dbReference>
<dbReference type="Gene3D" id="1.10.12.10">
    <property type="entry name" value="Lyase 2-enoyl-coa Hydratase, Chain A, domain 2"/>
    <property type="match status" value="1"/>
</dbReference>
<protein>
    <submittedName>
        <fullName evidence="2">Enoyl-CoA hydratase/isomerase family protein</fullName>
    </submittedName>
</protein>
<dbReference type="InterPro" id="IPR001753">
    <property type="entry name" value="Enoyl-CoA_hydra/iso"/>
</dbReference>
<dbReference type="GO" id="GO:0016853">
    <property type="term" value="F:isomerase activity"/>
    <property type="evidence" value="ECO:0007669"/>
    <property type="project" value="UniProtKB-KW"/>
</dbReference>
<dbReference type="Pfam" id="PF00378">
    <property type="entry name" value="ECH_1"/>
    <property type="match status" value="1"/>
</dbReference>
<dbReference type="OrthoDB" id="27846at2157"/>
<dbReference type="Gene3D" id="3.90.226.10">
    <property type="entry name" value="2-enoyl-CoA Hydratase, Chain A, domain 1"/>
    <property type="match status" value="1"/>
</dbReference>
<dbReference type="KEGG" id="halg:HUG10_07830"/>
<dbReference type="CDD" id="cd06558">
    <property type="entry name" value="crotonase-like"/>
    <property type="match status" value="1"/>
</dbReference>
<dbReference type="EMBL" id="CP058529">
    <property type="protein sequence ID" value="QLG27465.1"/>
    <property type="molecule type" value="Genomic_DNA"/>
</dbReference>
<dbReference type="PANTHER" id="PTHR43459:SF1">
    <property type="entry name" value="EG:BACN32G11.4 PROTEIN"/>
    <property type="match status" value="1"/>
</dbReference>
<gene>
    <name evidence="2" type="ORF">HUG10_07830</name>
</gene>
<sequence length="272" mass="29035">MNDARNPTGTDAVRLERDADAGVARIVIATPERRNALSVEVTHGIVAALEELEGGDTRCVVLEGEGPAFSAGGDVSAMLERHENDEPLDDAVRHIIQDTGRCIRRVYDCEFPTVAKLDGPAFGAGANLAVACDVQLMSEGARIGFGFRDVGLAVDSGTSFLLPKLVGTNVAKELVFTGELLDADRALDLGVVNHVFPADEFEERAAEFVEEIASGPSVALRTSKRLLNSEFASLEEAIEHEAGAQSAAFASADHAEGIEAFREKRDPEFEGR</sequence>
<dbReference type="PANTHER" id="PTHR43459">
    <property type="entry name" value="ENOYL-COA HYDRATASE"/>
    <property type="match status" value="1"/>
</dbReference>
<dbReference type="PROSITE" id="PS00166">
    <property type="entry name" value="ENOYL_COA_HYDRATASE"/>
    <property type="match status" value="1"/>
</dbReference>
<comment type="similarity">
    <text evidence="1">Belongs to the enoyl-CoA hydratase/isomerase family.</text>
</comment>
<accession>A0A7D5GBL2</accession>
<dbReference type="AlphaFoldDB" id="A0A7D5GBL2"/>
<dbReference type="InterPro" id="IPR018376">
    <property type="entry name" value="Enoyl-CoA_hyd/isom_CS"/>
</dbReference>
<dbReference type="SUPFAM" id="SSF52096">
    <property type="entry name" value="ClpP/crotonase"/>
    <property type="match status" value="1"/>
</dbReference>